<name>A0ABU1G6E0_9GAMM</name>
<feature type="transmembrane region" description="Helical" evidence="1">
    <location>
        <begin position="20"/>
        <end position="40"/>
    </location>
</feature>
<evidence type="ECO:0000313" key="2">
    <source>
        <dbReference type="EMBL" id="MDR5868088.1"/>
    </source>
</evidence>
<organism evidence="2 3">
    <name type="scientific">Halomonas koreensis</name>
    <dbReference type="NCBI Taxonomy" id="245385"/>
    <lineage>
        <taxon>Bacteria</taxon>
        <taxon>Pseudomonadati</taxon>
        <taxon>Pseudomonadota</taxon>
        <taxon>Gammaproteobacteria</taxon>
        <taxon>Oceanospirillales</taxon>
        <taxon>Halomonadaceae</taxon>
        <taxon>Halomonas</taxon>
    </lineage>
</organism>
<dbReference type="EMBL" id="JARWAK010000014">
    <property type="protein sequence ID" value="MDR5868088.1"/>
    <property type="molecule type" value="Genomic_DNA"/>
</dbReference>
<keyword evidence="3" id="KW-1185">Reference proteome</keyword>
<evidence type="ECO:0000313" key="3">
    <source>
        <dbReference type="Proteomes" id="UP001264519"/>
    </source>
</evidence>
<sequence>MAQSDTASDNRSMLERHLQTGIQLLLVALLGWAGLELVALGKSTVALQERLTYQGEQITSLRRELRDWSELYYRQSDADREIGGLRAAVHDLETRVTNLENGS</sequence>
<evidence type="ECO:0000256" key="1">
    <source>
        <dbReference type="SAM" id="Phobius"/>
    </source>
</evidence>
<protein>
    <recommendedName>
        <fullName evidence="4">Cell division protein FtsL</fullName>
    </recommendedName>
</protein>
<gene>
    <name evidence="2" type="ORF">QC818_14950</name>
</gene>
<dbReference type="Proteomes" id="UP001264519">
    <property type="component" value="Unassembled WGS sequence"/>
</dbReference>
<keyword evidence="1" id="KW-1133">Transmembrane helix</keyword>
<proteinExistence type="predicted"/>
<evidence type="ECO:0008006" key="4">
    <source>
        <dbReference type="Google" id="ProtNLM"/>
    </source>
</evidence>
<comment type="caution">
    <text evidence="2">The sequence shown here is derived from an EMBL/GenBank/DDBJ whole genome shotgun (WGS) entry which is preliminary data.</text>
</comment>
<dbReference type="RefSeq" id="WP_309653665.1">
    <property type="nucleotide sequence ID" value="NZ_JARWAK010000014.1"/>
</dbReference>
<accession>A0ABU1G6E0</accession>
<keyword evidence="1" id="KW-0812">Transmembrane</keyword>
<reference evidence="2 3" key="1">
    <citation type="submission" date="2023-04" db="EMBL/GenBank/DDBJ databases">
        <title>A long-awaited taxogenomic arrangement of the family Halomonadaceae.</title>
        <authorList>
            <person name="De La Haba R."/>
            <person name="Chuvochina M."/>
            <person name="Wittouck S."/>
            <person name="Arahal D.R."/>
            <person name="Sanchez-Porro C."/>
            <person name="Hugenholtz P."/>
            <person name="Ventosa A."/>
        </authorList>
    </citation>
    <scope>NUCLEOTIDE SEQUENCE [LARGE SCALE GENOMIC DNA]</scope>
    <source>
        <strain evidence="2 3">DSM 23530</strain>
    </source>
</reference>
<keyword evidence="1" id="KW-0472">Membrane</keyword>